<comment type="caution">
    <text evidence="2">The sequence shown here is derived from an EMBL/GenBank/DDBJ whole genome shotgun (WGS) entry which is preliminary data.</text>
</comment>
<feature type="transmembrane region" description="Helical" evidence="1">
    <location>
        <begin position="7"/>
        <end position="31"/>
    </location>
</feature>
<evidence type="ECO:0008006" key="4">
    <source>
        <dbReference type="Google" id="ProtNLM"/>
    </source>
</evidence>
<keyword evidence="1" id="KW-0812">Transmembrane</keyword>
<name>A0ABR1WCM7_9PEZI</name>
<evidence type="ECO:0000256" key="1">
    <source>
        <dbReference type="SAM" id="Phobius"/>
    </source>
</evidence>
<keyword evidence="1" id="KW-0472">Membrane</keyword>
<organism evidence="2 3">
    <name type="scientific">Apiospora saccharicola</name>
    <dbReference type="NCBI Taxonomy" id="335842"/>
    <lineage>
        <taxon>Eukaryota</taxon>
        <taxon>Fungi</taxon>
        <taxon>Dikarya</taxon>
        <taxon>Ascomycota</taxon>
        <taxon>Pezizomycotina</taxon>
        <taxon>Sordariomycetes</taxon>
        <taxon>Xylariomycetidae</taxon>
        <taxon>Amphisphaeriales</taxon>
        <taxon>Apiosporaceae</taxon>
        <taxon>Apiospora</taxon>
    </lineage>
</organism>
<reference evidence="2 3" key="1">
    <citation type="submission" date="2023-01" db="EMBL/GenBank/DDBJ databases">
        <title>Analysis of 21 Apiospora genomes using comparative genomics revels a genus with tremendous synthesis potential of carbohydrate active enzymes and secondary metabolites.</title>
        <authorList>
            <person name="Sorensen T."/>
        </authorList>
    </citation>
    <scope>NUCLEOTIDE SEQUENCE [LARGE SCALE GENOMIC DNA]</scope>
    <source>
        <strain evidence="2 3">CBS 83171</strain>
    </source>
</reference>
<dbReference type="EMBL" id="JAQQWM010000001">
    <property type="protein sequence ID" value="KAK8081268.1"/>
    <property type="molecule type" value="Genomic_DNA"/>
</dbReference>
<gene>
    <name evidence="2" type="ORF">PG996_000049</name>
</gene>
<protein>
    <recommendedName>
        <fullName evidence="4">Sulfotransferase</fullName>
    </recommendedName>
</protein>
<evidence type="ECO:0000313" key="2">
    <source>
        <dbReference type="EMBL" id="KAK8081268.1"/>
    </source>
</evidence>
<keyword evidence="3" id="KW-1185">Reference proteome</keyword>
<proteinExistence type="predicted"/>
<dbReference type="Proteomes" id="UP001446871">
    <property type="component" value="Unassembled WGS sequence"/>
</dbReference>
<keyword evidence="1" id="KW-1133">Transmembrane helix</keyword>
<accession>A0ABR1WCM7</accession>
<sequence length="199" mass="22302">MGNCRHICFFISFLLIALVVTVVATFLPYMIPEGHPNSRAPDARRFNPVTATPPAVNAMRLPVYSGYVTINETSGENLSLPFTTPQAHDIHDDKLNFPQATAILSFRTPLVHVEAIKVDLDHATLLNSTENLGDMLGSPKRWVSRPIHIQCWDGGLANGCYVPEGKYRFAIQALHMFGDEKNETVYDMVYTKDFNIEYS</sequence>
<evidence type="ECO:0000313" key="3">
    <source>
        <dbReference type="Proteomes" id="UP001446871"/>
    </source>
</evidence>